<keyword evidence="8 14" id="KW-1133">Transmembrane helix</keyword>
<feature type="domain" description="Flagellar M-ring C-terminal" evidence="16">
    <location>
        <begin position="275"/>
        <end position="440"/>
    </location>
</feature>
<dbReference type="PIRSF" id="PIRSF004862">
    <property type="entry name" value="FliF"/>
    <property type="match status" value="1"/>
</dbReference>
<evidence type="ECO:0000256" key="9">
    <source>
        <dbReference type="ARBA" id="ARBA00023136"/>
    </source>
</evidence>
<feature type="region of interest" description="Disordered" evidence="13">
    <location>
        <begin position="338"/>
        <end position="361"/>
    </location>
</feature>
<dbReference type="InterPro" id="IPR043427">
    <property type="entry name" value="YscJ/FliF"/>
</dbReference>
<comment type="function">
    <text evidence="1 12">The M ring may be actively involved in energy transduction.</text>
</comment>
<evidence type="ECO:0000256" key="3">
    <source>
        <dbReference type="ARBA" id="ARBA00004651"/>
    </source>
</evidence>
<keyword evidence="6" id="KW-1003">Cell membrane</keyword>
<gene>
    <name evidence="17" type="primary">fliF</name>
    <name evidence="17" type="ORF">GCM10007414_09340</name>
</gene>
<evidence type="ECO:0000256" key="13">
    <source>
        <dbReference type="SAM" id="MobiDB-lite"/>
    </source>
</evidence>
<evidence type="ECO:0000256" key="5">
    <source>
        <dbReference type="ARBA" id="ARBA00017949"/>
    </source>
</evidence>
<dbReference type="Proteomes" id="UP000651977">
    <property type="component" value="Unassembled WGS sequence"/>
</dbReference>
<feature type="transmembrane region" description="Helical" evidence="14">
    <location>
        <begin position="465"/>
        <end position="484"/>
    </location>
</feature>
<evidence type="ECO:0000256" key="8">
    <source>
        <dbReference type="ARBA" id="ARBA00022989"/>
    </source>
</evidence>
<evidence type="ECO:0000259" key="16">
    <source>
        <dbReference type="Pfam" id="PF08345"/>
    </source>
</evidence>
<feature type="domain" description="Flagellar M-ring N-terminal" evidence="15">
    <location>
        <begin position="68"/>
        <end position="240"/>
    </location>
</feature>
<keyword evidence="17" id="KW-0969">Cilium</keyword>
<evidence type="ECO:0000256" key="10">
    <source>
        <dbReference type="ARBA" id="ARBA00023143"/>
    </source>
</evidence>
<dbReference type="PANTHER" id="PTHR30046">
    <property type="entry name" value="FLAGELLAR M-RING PROTEIN"/>
    <property type="match status" value="1"/>
</dbReference>
<feature type="region of interest" description="Disordered" evidence="13">
    <location>
        <begin position="1"/>
        <end position="25"/>
    </location>
</feature>
<keyword evidence="18" id="KW-1185">Reference proteome</keyword>
<evidence type="ECO:0000259" key="15">
    <source>
        <dbReference type="Pfam" id="PF01514"/>
    </source>
</evidence>
<feature type="compositionally biased region" description="Polar residues" evidence="13">
    <location>
        <begin position="240"/>
        <end position="249"/>
    </location>
</feature>
<dbReference type="Pfam" id="PF01514">
    <property type="entry name" value="YscJ_FliF"/>
    <property type="match status" value="1"/>
</dbReference>
<evidence type="ECO:0000256" key="14">
    <source>
        <dbReference type="SAM" id="Phobius"/>
    </source>
</evidence>
<dbReference type="PANTHER" id="PTHR30046:SF0">
    <property type="entry name" value="FLAGELLAR M-RING PROTEIN"/>
    <property type="match status" value="1"/>
</dbReference>
<accession>A0ABQ1HYY8</accession>
<evidence type="ECO:0000256" key="4">
    <source>
        <dbReference type="ARBA" id="ARBA00007971"/>
    </source>
</evidence>
<dbReference type="PRINTS" id="PR01009">
    <property type="entry name" value="FLGMRINGFLIF"/>
</dbReference>
<comment type="similarity">
    <text evidence="4 12">Belongs to the FliF family.</text>
</comment>
<keyword evidence="7 14" id="KW-0812">Transmembrane</keyword>
<evidence type="ECO:0000256" key="6">
    <source>
        <dbReference type="ARBA" id="ARBA00022475"/>
    </source>
</evidence>
<evidence type="ECO:0000256" key="11">
    <source>
        <dbReference type="ARBA" id="ARBA00025936"/>
    </source>
</evidence>
<comment type="subcellular location">
    <subcellularLocation>
        <location evidence="2 12">Bacterial flagellum basal body</location>
    </subcellularLocation>
    <subcellularLocation>
        <location evidence="3">Cell membrane</location>
        <topology evidence="3">Multi-pass membrane protein</topology>
    </subcellularLocation>
</comment>
<evidence type="ECO:0000313" key="17">
    <source>
        <dbReference type="EMBL" id="GGA98455.1"/>
    </source>
</evidence>
<evidence type="ECO:0000256" key="1">
    <source>
        <dbReference type="ARBA" id="ARBA00003820"/>
    </source>
</evidence>
<dbReference type="NCBIfam" id="TIGR00206">
    <property type="entry name" value="fliF"/>
    <property type="match status" value="1"/>
</dbReference>
<evidence type="ECO:0000313" key="18">
    <source>
        <dbReference type="Proteomes" id="UP000651977"/>
    </source>
</evidence>
<dbReference type="Gene3D" id="3.30.300.30">
    <property type="match status" value="1"/>
</dbReference>
<dbReference type="InterPro" id="IPR013556">
    <property type="entry name" value="Flag_M-ring_C"/>
</dbReference>
<evidence type="ECO:0000256" key="2">
    <source>
        <dbReference type="ARBA" id="ARBA00004117"/>
    </source>
</evidence>
<dbReference type="InterPro" id="IPR006182">
    <property type="entry name" value="FliF_N_dom"/>
</dbReference>
<evidence type="ECO:0000256" key="12">
    <source>
        <dbReference type="PIRNR" id="PIRNR004862"/>
    </source>
</evidence>
<protein>
    <recommendedName>
        <fullName evidence="5 12">Flagellar M-ring protein</fullName>
    </recommendedName>
</protein>
<feature type="transmembrane region" description="Helical" evidence="14">
    <location>
        <begin position="47"/>
        <end position="67"/>
    </location>
</feature>
<feature type="region of interest" description="Disordered" evidence="13">
    <location>
        <begin position="237"/>
        <end position="259"/>
    </location>
</feature>
<proteinExistence type="inferred from homology"/>
<reference evidence="18" key="1">
    <citation type="journal article" date="2019" name="Int. J. Syst. Evol. Microbiol.">
        <title>The Global Catalogue of Microorganisms (GCM) 10K type strain sequencing project: providing services to taxonomists for standard genome sequencing and annotation.</title>
        <authorList>
            <consortium name="The Broad Institute Genomics Platform"/>
            <consortium name="The Broad Institute Genome Sequencing Center for Infectious Disease"/>
            <person name="Wu L."/>
            <person name="Ma J."/>
        </authorList>
    </citation>
    <scope>NUCLEOTIDE SEQUENCE [LARGE SCALE GENOMIC DNA]</scope>
    <source>
        <strain evidence="18">CGMCC 1.10131</strain>
    </source>
</reference>
<comment type="subunit">
    <text evidence="11">The basal body constitutes a major portion of the flagellar organelle and consists of four rings (L,P,S, and M) mounted on a central rod. The M ring is integral to the inner membrane of the cell and may be connected to the flagellar rod via the S ring. The S (supramembrane ring) lies just distal to the M ring. The L and P rings lie in the outer membrane and the periplasmic space, respectively.</text>
</comment>
<keyword evidence="10 12" id="KW-0975">Bacterial flagellum</keyword>
<comment type="caution">
    <text evidence="17">The sequence shown here is derived from an EMBL/GenBank/DDBJ whole genome shotgun (WGS) entry which is preliminary data.</text>
</comment>
<keyword evidence="17" id="KW-0966">Cell projection</keyword>
<dbReference type="InterPro" id="IPR045851">
    <property type="entry name" value="AMP-bd_C_sf"/>
</dbReference>
<sequence length="572" mass="62732">MASEGSNTMSQEQALLGSNNDGDSLEATEQQSSALSFLSNGDVLRQIIMILALAICLAMAVFLLMWAKEPEMRPLGTMTTPELVETLDFLDAQKIPYTIEGNTVLVNAERYQDIKLQLRRSGLTDAPPAGEQILLNDMGFGVSQRLEGERLKLSRERQLATAIEQMKSISKAQVLLAIPKSNVFARREQQPSATVVVQLRSANGLQQEEIDSIVDIVASAVQGLVPTRVTVTDQHGRLLNSGSQDPLSSRTRKEFEMERKREEEYKDKIDAIMIPIVGVGNYTAEVDVTLDFTSVEQTQKRFNPDLPAVRSEYTIEDNNVGAGAIGIPGALTNQPPLPAEIPEQAGGATTQAQSGSSRKEATRNYELDTTISHTRSQVGVVRRLSVSVALDYNSQVSDAGETSREPRSAEELANIRRLLQGGVGFNLSRGDTLEVVSVPFSRPELVSEADLPIWEQAWFWRAMRIAGSVLVLIVLIVAVVRPMLNRILSSGEESEHAETDLDAALAAYENDDDLQLISADNTEIDFGIRDGQLKLPDLHKDEDMLKAVRALVANEPDLAAMVIKDWVINDAK</sequence>
<dbReference type="InterPro" id="IPR000067">
    <property type="entry name" value="FlgMring_FliF"/>
</dbReference>
<keyword evidence="17" id="KW-0282">Flagellum</keyword>
<feature type="compositionally biased region" description="Polar residues" evidence="13">
    <location>
        <begin position="347"/>
        <end position="356"/>
    </location>
</feature>
<organism evidence="17 18">
    <name type="scientific">Agarivorans gilvus</name>
    <dbReference type="NCBI Taxonomy" id="680279"/>
    <lineage>
        <taxon>Bacteria</taxon>
        <taxon>Pseudomonadati</taxon>
        <taxon>Pseudomonadota</taxon>
        <taxon>Gammaproteobacteria</taxon>
        <taxon>Alteromonadales</taxon>
        <taxon>Alteromonadaceae</taxon>
        <taxon>Agarivorans</taxon>
    </lineage>
</organism>
<name>A0ABQ1HYY8_9ALTE</name>
<dbReference type="EMBL" id="BMDY01000004">
    <property type="protein sequence ID" value="GGA98455.1"/>
    <property type="molecule type" value="Genomic_DNA"/>
</dbReference>
<keyword evidence="9 14" id="KW-0472">Membrane</keyword>
<dbReference type="Pfam" id="PF08345">
    <property type="entry name" value="YscJ_FliF_C"/>
    <property type="match status" value="1"/>
</dbReference>
<evidence type="ECO:0000256" key="7">
    <source>
        <dbReference type="ARBA" id="ARBA00022692"/>
    </source>
</evidence>